<dbReference type="GO" id="GO:0008289">
    <property type="term" value="F:lipid binding"/>
    <property type="evidence" value="ECO:0007669"/>
    <property type="project" value="InterPro"/>
</dbReference>
<reference evidence="2" key="1">
    <citation type="journal article" date="2021" name="bioRxiv">
        <title>Whole Genome Assembly and Annotation of Northern Wild Rice, Zizania palustris L., Supports a Whole Genome Duplication in the Zizania Genus.</title>
        <authorList>
            <person name="Haas M."/>
            <person name="Kono T."/>
            <person name="Macchietto M."/>
            <person name="Millas R."/>
            <person name="McGilp L."/>
            <person name="Shao M."/>
            <person name="Duquette J."/>
            <person name="Hirsch C.N."/>
            <person name="Kimball J."/>
        </authorList>
    </citation>
    <scope>NUCLEOTIDE SEQUENCE</scope>
    <source>
        <tissue evidence="2">Fresh leaf tissue</tissue>
    </source>
</reference>
<evidence type="ECO:0000313" key="2">
    <source>
        <dbReference type="EMBL" id="KAG8080661.1"/>
    </source>
</evidence>
<dbReference type="Pfam" id="PF00650">
    <property type="entry name" value="CRAL_TRIO"/>
    <property type="match status" value="1"/>
</dbReference>
<keyword evidence="3" id="KW-1185">Reference proteome</keyword>
<dbReference type="PANTHER" id="PTHR45932:SF1">
    <property type="entry name" value="OS05G0429400 PROTEIN"/>
    <property type="match status" value="1"/>
</dbReference>
<accession>A0A8J5TJR1</accession>
<reference evidence="2" key="2">
    <citation type="submission" date="2021-02" db="EMBL/GenBank/DDBJ databases">
        <authorList>
            <person name="Kimball J.A."/>
            <person name="Haas M.W."/>
            <person name="Macchietto M."/>
            <person name="Kono T."/>
            <person name="Duquette J."/>
            <person name="Shao M."/>
        </authorList>
    </citation>
    <scope>NUCLEOTIDE SEQUENCE</scope>
    <source>
        <tissue evidence="2">Fresh leaf tissue</tissue>
    </source>
</reference>
<name>A0A8J5TJR1_ZIZPA</name>
<protein>
    <recommendedName>
        <fullName evidence="1">CRAL-TRIO domain-containing protein</fullName>
    </recommendedName>
</protein>
<dbReference type="CDD" id="cd00170">
    <property type="entry name" value="SEC14"/>
    <property type="match status" value="1"/>
</dbReference>
<proteinExistence type="predicted"/>
<dbReference type="PROSITE" id="PS50191">
    <property type="entry name" value="CRAL_TRIO"/>
    <property type="match status" value="1"/>
</dbReference>
<dbReference type="InterPro" id="IPR001251">
    <property type="entry name" value="CRAL-TRIO_dom"/>
</dbReference>
<evidence type="ECO:0000259" key="1">
    <source>
        <dbReference type="PROSITE" id="PS50191"/>
    </source>
</evidence>
<dbReference type="PANTHER" id="PTHR45932">
    <property type="entry name" value="PATELLIN-1"/>
    <property type="match status" value="1"/>
</dbReference>
<dbReference type="InterPro" id="IPR044834">
    <property type="entry name" value="PATL"/>
</dbReference>
<dbReference type="Proteomes" id="UP000729402">
    <property type="component" value="Unassembled WGS sequence"/>
</dbReference>
<sequence>MAVDVSSMERLLHGEVSRKRGVTVASKVVTWICSASAVAMRRTGRMRVRATVAASSFRRDVAIENVVFYCGADCEGHPVCYNVYDEFQDKELYEKAFKDEEKRERFLKWRIQLLKRGIQEQLDFSSNAIYSMVQVTDLKNSLPMLGKHCVVTRQVIALLQDNYPEFIAKKVFINVPWWYIAANKVVSPFLTQLTKSKIIFCSPAKSTETIFRLA</sequence>
<gene>
    <name evidence="2" type="ORF">GUJ93_ZPchr0007g5823</name>
</gene>
<evidence type="ECO:0000313" key="3">
    <source>
        <dbReference type="Proteomes" id="UP000729402"/>
    </source>
</evidence>
<organism evidence="2 3">
    <name type="scientific">Zizania palustris</name>
    <name type="common">Northern wild rice</name>
    <dbReference type="NCBI Taxonomy" id="103762"/>
    <lineage>
        <taxon>Eukaryota</taxon>
        <taxon>Viridiplantae</taxon>
        <taxon>Streptophyta</taxon>
        <taxon>Embryophyta</taxon>
        <taxon>Tracheophyta</taxon>
        <taxon>Spermatophyta</taxon>
        <taxon>Magnoliopsida</taxon>
        <taxon>Liliopsida</taxon>
        <taxon>Poales</taxon>
        <taxon>Poaceae</taxon>
        <taxon>BOP clade</taxon>
        <taxon>Oryzoideae</taxon>
        <taxon>Oryzeae</taxon>
        <taxon>Zizaniinae</taxon>
        <taxon>Zizania</taxon>
    </lineage>
</organism>
<dbReference type="SMART" id="SM00516">
    <property type="entry name" value="SEC14"/>
    <property type="match status" value="1"/>
</dbReference>
<feature type="domain" description="CRAL-TRIO" evidence="1">
    <location>
        <begin position="69"/>
        <end position="214"/>
    </location>
</feature>
<dbReference type="EMBL" id="JAAALK010000282">
    <property type="protein sequence ID" value="KAG8080661.1"/>
    <property type="molecule type" value="Genomic_DNA"/>
</dbReference>
<comment type="caution">
    <text evidence="2">The sequence shown here is derived from an EMBL/GenBank/DDBJ whole genome shotgun (WGS) entry which is preliminary data.</text>
</comment>
<dbReference type="AlphaFoldDB" id="A0A8J5TJR1"/>
<dbReference type="OrthoDB" id="75724at2759"/>